<evidence type="ECO:0000313" key="2">
    <source>
        <dbReference type="EMBL" id="AKB38902.1"/>
    </source>
</evidence>
<gene>
    <name evidence="2" type="ORF">MSSAC_4312</name>
</gene>
<dbReference type="GeneID" id="24874054"/>
<keyword evidence="1" id="KW-0472">Membrane</keyword>
<dbReference type="Proteomes" id="UP000033123">
    <property type="component" value="Chromosome"/>
</dbReference>
<name>A0A0E3PRX4_9EURY</name>
<feature type="transmembrane region" description="Helical" evidence="1">
    <location>
        <begin position="166"/>
        <end position="188"/>
    </location>
</feature>
<feature type="transmembrane region" description="Helical" evidence="1">
    <location>
        <begin position="58"/>
        <end position="76"/>
    </location>
</feature>
<keyword evidence="1" id="KW-1133">Transmembrane helix</keyword>
<protein>
    <recommendedName>
        <fullName evidence="4">DUF1673 domain-containing protein</fullName>
    </recommendedName>
</protein>
<dbReference type="RefSeq" id="WP_048185381.1">
    <property type="nucleotide sequence ID" value="NZ_CP009508.1"/>
</dbReference>
<evidence type="ECO:0000313" key="3">
    <source>
        <dbReference type="Proteomes" id="UP000033123"/>
    </source>
</evidence>
<dbReference type="Pfam" id="PF07895">
    <property type="entry name" value="DUF1673"/>
    <property type="match status" value="1"/>
</dbReference>
<sequence length="215" mass="25582">MHAKNVAFENIKKLMGWCPNARSHETQHSLHPEYFDANIPTRGGDTGNSENLSWFRKVSNRILLIDSFLTLIYLAMTRLDVNISALLAGFIISVTFVGFDWKRQMHRNDIIAQKLVLDNSDMKKLFHADMKKLFRRINPIFYVMLFYWIFYWISSGDVERNYSLQVAFSFVGGLLMGMWLSYFQLIYWEKKNHKTIYFDKSYGTWKKSYIIRERK</sequence>
<evidence type="ECO:0008006" key="4">
    <source>
        <dbReference type="Google" id="ProtNLM"/>
    </source>
</evidence>
<evidence type="ECO:0000256" key="1">
    <source>
        <dbReference type="SAM" id="Phobius"/>
    </source>
</evidence>
<keyword evidence="1" id="KW-0812">Transmembrane</keyword>
<dbReference type="STRING" id="1434118.MSSAC_4312"/>
<feature type="transmembrane region" description="Helical" evidence="1">
    <location>
        <begin position="82"/>
        <end position="101"/>
    </location>
</feature>
<reference evidence="2 3" key="1">
    <citation type="submission" date="2014-07" db="EMBL/GenBank/DDBJ databases">
        <title>Methanogenic archaea and the global carbon cycle.</title>
        <authorList>
            <person name="Henriksen J.R."/>
            <person name="Luke J."/>
            <person name="Reinhart S."/>
            <person name="Benedict M.N."/>
            <person name="Youngblut N.D."/>
            <person name="Metcalf M.E."/>
            <person name="Whitaker R.J."/>
            <person name="Metcalf W.W."/>
        </authorList>
    </citation>
    <scope>NUCLEOTIDE SEQUENCE [LARGE SCALE GENOMIC DNA]</scope>
    <source>
        <strain evidence="2 3">C2J</strain>
    </source>
</reference>
<dbReference type="InterPro" id="IPR012874">
    <property type="entry name" value="DUF1673_METspp"/>
</dbReference>
<dbReference type="PATRIC" id="fig|1434118.4.peg.5528"/>
<organism evidence="2 3">
    <name type="scientific">Methanosarcina siciliae C2J</name>
    <dbReference type="NCBI Taxonomy" id="1434118"/>
    <lineage>
        <taxon>Archaea</taxon>
        <taxon>Methanobacteriati</taxon>
        <taxon>Methanobacteriota</taxon>
        <taxon>Stenosarchaea group</taxon>
        <taxon>Methanomicrobia</taxon>
        <taxon>Methanosarcinales</taxon>
        <taxon>Methanosarcinaceae</taxon>
        <taxon>Methanosarcina</taxon>
    </lineage>
</organism>
<dbReference type="KEGG" id="msj:MSSAC_4312"/>
<accession>A0A0E3PRX4</accession>
<dbReference type="EMBL" id="CP009508">
    <property type="protein sequence ID" value="AKB38902.1"/>
    <property type="molecule type" value="Genomic_DNA"/>
</dbReference>
<feature type="transmembrane region" description="Helical" evidence="1">
    <location>
        <begin position="133"/>
        <end position="154"/>
    </location>
</feature>
<proteinExistence type="predicted"/>
<dbReference type="AlphaFoldDB" id="A0A0E3PRX4"/>
<dbReference type="HOGENOM" id="CLU_1363666_0_0_2"/>